<dbReference type="Pfam" id="PF03399">
    <property type="entry name" value="SAC3_GANP"/>
    <property type="match status" value="1"/>
</dbReference>
<dbReference type="GO" id="GO:0070390">
    <property type="term" value="C:transcription export complex 2"/>
    <property type="evidence" value="ECO:0007669"/>
    <property type="project" value="TreeGrafter"/>
</dbReference>
<dbReference type="AlphaFoldDB" id="A0AAX4PC81"/>
<dbReference type="EMBL" id="CP151508">
    <property type="protein sequence ID" value="WZN63833.1"/>
    <property type="molecule type" value="Genomic_DNA"/>
</dbReference>
<dbReference type="Proteomes" id="UP001472866">
    <property type="component" value="Chromosome 08"/>
</dbReference>
<evidence type="ECO:0000313" key="2">
    <source>
        <dbReference type="EMBL" id="WZN63833.1"/>
    </source>
</evidence>
<dbReference type="InterPro" id="IPR005062">
    <property type="entry name" value="SAC3/GANP/THP3_conserved"/>
</dbReference>
<dbReference type="PANTHER" id="PTHR12436:SF3">
    <property type="entry name" value="GERMINAL-CENTER ASSOCIATED NUCLEAR PROTEIN"/>
    <property type="match status" value="1"/>
</dbReference>
<dbReference type="PANTHER" id="PTHR12436">
    <property type="entry name" value="80 KDA MCM3-ASSOCIATED PROTEIN"/>
    <property type="match status" value="1"/>
</dbReference>
<reference evidence="2 3" key="1">
    <citation type="submission" date="2024-03" db="EMBL/GenBank/DDBJ databases">
        <title>Complete genome sequence of the green alga Chloropicon roscoffensis RCC1871.</title>
        <authorList>
            <person name="Lemieux C."/>
            <person name="Pombert J.-F."/>
            <person name="Otis C."/>
            <person name="Turmel M."/>
        </authorList>
    </citation>
    <scope>NUCLEOTIDE SEQUENCE [LARGE SCALE GENOMIC DNA]</scope>
    <source>
        <strain evidence="2 3">RCC1871</strain>
    </source>
</reference>
<gene>
    <name evidence="2" type="ORF">HKI87_08g53860</name>
</gene>
<dbReference type="Gene3D" id="1.25.40.990">
    <property type="match status" value="1"/>
</dbReference>
<protein>
    <submittedName>
        <fullName evidence="2">SAC3/GANP/THP3 family protein</fullName>
    </submittedName>
</protein>
<dbReference type="InterPro" id="IPR045107">
    <property type="entry name" value="SAC3/GANP/THP3"/>
</dbReference>
<proteinExistence type="predicted"/>
<organism evidence="2 3">
    <name type="scientific">Chloropicon roscoffensis</name>
    <dbReference type="NCBI Taxonomy" id="1461544"/>
    <lineage>
        <taxon>Eukaryota</taxon>
        <taxon>Viridiplantae</taxon>
        <taxon>Chlorophyta</taxon>
        <taxon>Chloropicophyceae</taxon>
        <taxon>Chloropicales</taxon>
        <taxon>Chloropicaceae</taxon>
        <taxon>Chloropicon</taxon>
    </lineage>
</organism>
<accession>A0AAX4PC81</accession>
<evidence type="ECO:0000313" key="3">
    <source>
        <dbReference type="Proteomes" id="UP001472866"/>
    </source>
</evidence>
<dbReference type="GO" id="GO:0006406">
    <property type="term" value="P:mRNA export from nucleus"/>
    <property type="evidence" value="ECO:0007669"/>
    <property type="project" value="TreeGrafter"/>
</dbReference>
<sequence length="331" mass="37634">MAVEAVPEGTCTTMCPIAELRERKKWNDFHPLERSVPSFSGRSLEQLAVKKFKRTIEEVDRSPERLRTLPCLYTTVEHLIGLLDVGVDFEDAYKLLWDRLRAVRTDVTVQRLLQRRSKEVVPLYERMVRYHILCSYELCEKKASVSNPHGFDAHLNLEQLNKTLQTLLSVYEDCDQASENEAEFVAYDLLLGTDATKLMRVRRRAAVLGSKEVQFALEVNRTLREKNWVRFFSRTYLQATYLQACVLHLTGADRGMRSHCLGVVSGGTKRVFGPKVSVYPLEDLRAALLLAGESTATNAEDLAEEVCGDGKLCPEVSAKRQKSYWTEIVNG</sequence>
<name>A0AAX4PC81_9CHLO</name>
<feature type="domain" description="SAC3/GANP/THP3 conserved" evidence="1">
    <location>
        <begin position="14"/>
        <end position="297"/>
    </location>
</feature>
<dbReference type="GO" id="GO:0005737">
    <property type="term" value="C:cytoplasm"/>
    <property type="evidence" value="ECO:0007669"/>
    <property type="project" value="TreeGrafter"/>
</dbReference>
<evidence type="ECO:0000259" key="1">
    <source>
        <dbReference type="Pfam" id="PF03399"/>
    </source>
</evidence>
<keyword evidence="3" id="KW-1185">Reference proteome</keyword>